<dbReference type="InterPro" id="IPR007863">
    <property type="entry name" value="Peptidase_M16_C"/>
</dbReference>
<evidence type="ECO:0000259" key="11">
    <source>
        <dbReference type="Pfam" id="PF22456"/>
    </source>
</evidence>
<keyword evidence="12" id="KW-1185">Reference proteome</keyword>
<comment type="similarity">
    <text evidence="1">Belongs to the peptidase M16 family.</text>
</comment>
<sequence length="1116" mass="126415">MFRSVTRFPVCAYESSLADIIRNIFCLHYKFTASGLSAGYSIRNLSSMTIETKAPLSSDGTGLAGTVEILPEPVKGLSDKKQYRSLRLSNGLRALLVSDHVRHGPPAAAAVDDTMEDDDEVDDHGDEDVDEEEDSGDEEGSDSGDDEEGDFGSKCKNVPDSNEYKAAASLSVCWGSCVDPPALPGLMHFLEHMVFMGSKKYPTENGFDNFVNRHGGCDNAYTDFEHTNFHFDIQESYLWEGLDRFCQFFVEPLMMKNAMDRERNAVDSEFTIALPIDDNREQQLLSSFAPAGHPTSSFTWGNAASLSALPDDQVHAMLHEAREKYYSAHFMTLVVQSRHSLDDMECHVKEIFSKIPNNGLPLPEKCQLEFPFPPSAINKFIFMEPMKAKHVVAATWFLPSMIGHYKRHPLRLLAHLIGHEGYGSLLSFYKNQDLAYALECECEMGDFEEGSFCSQMRVSIDLTEKGYRSIDQVLLTLFQYVALLQDQPPTEMMFREYQQISRLNFDFETESETITNVESLSAAMIKFSPEDYLSGSTLLFEFDPQFIKETLERLTPDAVNVVVRSKLLDFSGDDVKTERWFGTRYRIEEFSEAQRELFLSAKSTPNPQLHLPLPNVYIPNDFSLLTAPEKPPKFPSRVVSDPTLGSLFYLPNYKFELPIVILRVQFVLEERPCRLADKFLNIMSLFLQCYRYQLMELLYEATLAKYKYSIGYTHEGLVLHLSGFTENIGRVLKVLLDSLHNFAANFSEEHFHTLKDLETRKLYNEASKPNTMRKQLRLHVLLPQCHLSLHALKQIQVINVDDVLSCASDLLKNAQVNMLIQGNITEPSARELYDMIVKSIPKGIAQEPAALMEIPGYRVLKPGTTVVRVKSVNEADGNSSIVNYYQGKAGTLRDQVLSDFLLCAMEEQCFDTLRTQEQLSYSVSSQVNESNGVVGLSISLTPQAEKFSLSHVDTRVEAFIEKFTKKLREMSETAFATIKQTVRQSKKIDDLNLEDEVARNWAEITRKEYLFDRLQKHIAILDSITQEDVVNFFLSLVDSTSPDYRKLSVQVIGSANHKNCKPPPMEKLIEGGFSCMQFEGADDSVSASQNNTFYVSDCQQYIDCLQEMPHHPIVHC</sequence>
<evidence type="ECO:0000256" key="6">
    <source>
        <dbReference type="ARBA" id="ARBA00023049"/>
    </source>
</evidence>
<feature type="domain" description="Peptidase M16 N-terminal" evidence="8">
    <location>
        <begin position="162"/>
        <end position="270"/>
    </location>
</feature>
<dbReference type="Proteomes" id="UP000694843">
    <property type="component" value="Unplaced"/>
</dbReference>
<evidence type="ECO:0000313" key="12">
    <source>
        <dbReference type="Proteomes" id="UP000694843"/>
    </source>
</evidence>
<dbReference type="KEGG" id="hazt:108682516"/>
<evidence type="ECO:0000256" key="7">
    <source>
        <dbReference type="SAM" id="MobiDB-lite"/>
    </source>
</evidence>
<evidence type="ECO:0000256" key="1">
    <source>
        <dbReference type="ARBA" id="ARBA00007261"/>
    </source>
</evidence>
<dbReference type="FunFam" id="3.30.830.10:FF:000005">
    <property type="entry name" value="nardilysin isoform X1"/>
    <property type="match status" value="1"/>
</dbReference>
<proteinExistence type="inferred from homology"/>
<feature type="domain" description="Peptidase M16 C-terminal" evidence="9">
    <location>
        <begin position="317"/>
        <end position="499"/>
    </location>
</feature>
<feature type="domain" description="Peptidase M16 middle/third" evidence="10">
    <location>
        <begin position="505"/>
        <end position="782"/>
    </location>
</feature>
<dbReference type="GO" id="GO:0046872">
    <property type="term" value="F:metal ion binding"/>
    <property type="evidence" value="ECO:0007669"/>
    <property type="project" value="UniProtKB-KW"/>
</dbReference>
<dbReference type="AlphaFoldDB" id="A0A8B7PPD9"/>
<dbReference type="Pfam" id="PF00675">
    <property type="entry name" value="Peptidase_M16"/>
    <property type="match status" value="1"/>
</dbReference>
<dbReference type="Pfam" id="PF05193">
    <property type="entry name" value="Peptidase_M16_C"/>
    <property type="match status" value="1"/>
</dbReference>
<evidence type="ECO:0000259" key="8">
    <source>
        <dbReference type="Pfam" id="PF00675"/>
    </source>
</evidence>
<gene>
    <name evidence="13" type="primary">LOC108682516</name>
</gene>
<feature type="domain" description="Coenzyme PQQ synthesis protein F-like C-terminal lobe" evidence="11">
    <location>
        <begin position="905"/>
        <end position="1001"/>
    </location>
</feature>
<reference evidence="13" key="1">
    <citation type="submission" date="2025-08" db="UniProtKB">
        <authorList>
            <consortium name="RefSeq"/>
        </authorList>
    </citation>
    <scope>IDENTIFICATION</scope>
    <source>
        <tissue evidence="13">Whole organism</tissue>
    </source>
</reference>
<dbReference type="InterPro" id="IPR050626">
    <property type="entry name" value="Peptidase_M16"/>
</dbReference>
<dbReference type="GeneID" id="108682516"/>
<dbReference type="PANTHER" id="PTHR43690:SF18">
    <property type="entry name" value="INSULIN-DEGRADING ENZYME-RELATED"/>
    <property type="match status" value="1"/>
</dbReference>
<dbReference type="OMA" id="INQVMEH"/>
<dbReference type="Pfam" id="PF16187">
    <property type="entry name" value="Peptidase_M16_M"/>
    <property type="match status" value="1"/>
</dbReference>
<dbReference type="InterPro" id="IPR011765">
    <property type="entry name" value="Pept_M16_N"/>
</dbReference>
<dbReference type="RefSeq" id="XP_018027182.1">
    <property type="nucleotide sequence ID" value="XM_018171693.2"/>
</dbReference>
<dbReference type="OrthoDB" id="952271at2759"/>
<dbReference type="GO" id="GO:0008237">
    <property type="term" value="F:metallopeptidase activity"/>
    <property type="evidence" value="ECO:0007669"/>
    <property type="project" value="UniProtKB-KW"/>
</dbReference>
<keyword evidence="3" id="KW-0479">Metal-binding</keyword>
<dbReference type="GO" id="GO:0006508">
    <property type="term" value="P:proteolysis"/>
    <property type="evidence" value="ECO:0007669"/>
    <property type="project" value="UniProtKB-KW"/>
</dbReference>
<evidence type="ECO:0000256" key="3">
    <source>
        <dbReference type="ARBA" id="ARBA00022723"/>
    </source>
</evidence>
<evidence type="ECO:0000259" key="10">
    <source>
        <dbReference type="Pfam" id="PF16187"/>
    </source>
</evidence>
<dbReference type="Gene3D" id="3.30.830.10">
    <property type="entry name" value="Metalloenzyme, LuxS/M16 peptidase-like"/>
    <property type="match status" value="4"/>
</dbReference>
<keyword evidence="6" id="KW-0482">Metalloprotease</keyword>
<feature type="region of interest" description="Disordered" evidence="7">
    <location>
        <begin position="106"/>
        <end position="157"/>
    </location>
</feature>
<accession>A0A8B7PPD9</accession>
<evidence type="ECO:0000256" key="2">
    <source>
        <dbReference type="ARBA" id="ARBA00022670"/>
    </source>
</evidence>
<organism evidence="12 13">
    <name type="scientific">Hyalella azteca</name>
    <name type="common">Amphipod</name>
    <dbReference type="NCBI Taxonomy" id="294128"/>
    <lineage>
        <taxon>Eukaryota</taxon>
        <taxon>Metazoa</taxon>
        <taxon>Ecdysozoa</taxon>
        <taxon>Arthropoda</taxon>
        <taxon>Crustacea</taxon>
        <taxon>Multicrustacea</taxon>
        <taxon>Malacostraca</taxon>
        <taxon>Eumalacostraca</taxon>
        <taxon>Peracarida</taxon>
        <taxon>Amphipoda</taxon>
        <taxon>Senticaudata</taxon>
        <taxon>Talitrida</taxon>
        <taxon>Talitroidea</taxon>
        <taxon>Hyalellidae</taxon>
        <taxon>Hyalella</taxon>
    </lineage>
</organism>
<dbReference type="Pfam" id="PF22456">
    <property type="entry name" value="PqqF-like_C_4"/>
    <property type="match status" value="1"/>
</dbReference>
<name>A0A8B7PPD9_HYAAZ</name>
<dbReference type="InterPro" id="IPR011249">
    <property type="entry name" value="Metalloenz_LuxS/M16"/>
</dbReference>
<keyword evidence="4" id="KW-0378">Hydrolase</keyword>
<evidence type="ECO:0000256" key="4">
    <source>
        <dbReference type="ARBA" id="ARBA00022801"/>
    </source>
</evidence>
<dbReference type="PANTHER" id="PTHR43690">
    <property type="entry name" value="NARDILYSIN"/>
    <property type="match status" value="1"/>
</dbReference>
<feature type="compositionally biased region" description="Acidic residues" evidence="7">
    <location>
        <begin position="113"/>
        <end position="150"/>
    </location>
</feature>
<keyword evidence="2" id="KW-0645">Protease</keyword>
<keyword evidence="5" id="KW-0862">Zinc</keyword>
<evidence type="ECO:0000256" key="5">
    <source>
        <dbReference type="ARBA" id="ARBA00022833"/>
    </source>
</evidence>
<evidence type="ECO:0000313" key="13">
    <source>
        <dbReference type="RefSeq" id="XP_018027182.1"/>
    </source>
</evidence>
<evidence type="ECO:0000259" key="9">
    <source>
        <dbReference type="Pfam" id="PF05193"/>
    </source>
</evidence>
<dbReference type="InterPro" id="IPR032632">
    <property type="entry name" value="Peptidase_M16_M"/>
</dbReference>
<dbReference type="SUPFAM" id="SSF63411">
    <property type="entry name" value="LuxS/MPP-like metallohydrolase"/>
    <property type="match status" value="4"/>
</dbReference>
<protein>
    <submittedName>
        <fullName evidence="13">Nardilysin-like</fullName>
    </submittedName>
</protein>
<dbReference type="InterPro" id="IPR054734">
    <property type="entry name" value="PqqF-like_C_4"/>
</dbReference>